<dbReference type="PANTHER" id="PTHR30558">
    <property type="entry name" value="EXBD MEMBRANE COMPONENT OF PMF-DRIVEN MACROMOLECULE IMPORT SYSTEM"/>
    <property type="match status" value="1"/>
</dbReference>
<keyword evidence="4 7" id="KW-0812">Transmembrane</keyword>
<accession>A0A7G8PWL9</accession>
<evidence type="ECO:0000256" key="1">
    <source>
        <dbReference type="ARBA" id="ARBA00004162"/>
    </source>
</evidence>
<dbReference type="GO" id="GO:0005886">
    <property type="term" value="C:plasma membrane"/>
    <property type="evidence" value="ECO:0007669"/>
    <property type="project" value="UniProtKB-SubCell"/>
</dbReference>
<comment type="subcellular location">
    <subcellularLocation>
        <location evidence="1">Cell membrane</location>
        <topology evidence="1">Single-pass membrane protein</topology>
    </subcellularLocation>
    <subcellularLocation>
        <location evidence="7">Cell membrane</location>
        <topology evidence="7">Single-pass type II membrane protein</topology>
    </subcellularLocation>
</comment>
<protein>
    <submittedName>
        <fullName evidence="9">Biopolymer transport protein</fullName>
    </submittedName>
</protein>
<dbReference type="AlphaFoldDB" id="A0A7G8PWL9"/>
<keyword evidence="3" id="KW-1003">Cell membrane</keyword>
<keyword evidence="7" id="KW-0813">Transport</keyword>
<keyword evidence="10" id="KW-1185">Reference proteome</keyword>
<evidence type="ECO:0000256" key="8">
    <source>
        <dbReference type="SAM" id="Phobius"/>
    </source>
</evidence>
<feature type="transmembrane region" description="Helical" evidence="8">
    <location>
        <begin position="12"/>
        <end position="32"/>
    </location>
</feature>
<keyword evidence="5 8" id="KW-1133">Transmembrane helix</keyword>
<evidence type="ECO:0000313" key="10">
    <source>
        <dbReference type="Proteomes" id="UP000515514"/>
    </source>
</evidence>
<sequence length="184" mass="20327">MRSLKNTPGLNAGSMADIGFLLLIFFLVTTTIPNDKGIARKLPALCSTKDCDITKNERNVLRISINENGEIFTKNEIIAISDLEKVIAAFIDNNGDASCDYCSGFGLKDSSDNPKEAIISITTHRLAPYASFIEVQDAITSAYTTLREQYIATVLRVNPESLTEDELFQVREAYPLQISEAELK</sequence>
<dbReference type="PANTHER" id="PTHR30558:SF3">
    <property type="entry name" value="BIOPOLYMER TRANSPORT PROTEIN EXBD-RELATED"/>
    <property type="match status" value="1"/>
</dbReference>
<evidence type="ECO:0000313" key="9">
    <source>
        <dbReference type="EMBL" id="QNJ98735.1"/>
    </source>
</evidence>
<keyword evidence="7" id="KW-0653">Protein transport</keyword>
<evidence type="ECO:0000256" key="2">
    <source>
        <dbReference type="ARBA" id="ARBA00005811"/>
    </source>
</evidence>
<organism evidence="9 10">
    <name type="scientific">Constantimarinum furrinae</name>
    <dbReference type="NCBI Taxonomy" id="2562285"/>
    <lineage>
        <taxon>Bacteria</taxon>
        <taxon>Pseudomonadati</taxon>
        <taxon>Bacteroidota</taxon>
        <taxon>Flavobacteriia</taxon>
        <taxon>Flavobacteriales</taxon>
        <taxon>Flavobacteriaceae</taxon>
        <taxon>Altibacter/Constantimarinum group</taxon>
        <taxon>Constantimarinum</taxon>
    </lineage>
</organism>
<dbReference type="RefSeq" id="WP_186988632.1">
    <property type="nucleotide sequence ID" value="NZ_CP052909.1"/>
</dbReference>
<name>A0A7G8PWL9_9FLAO</name>
<dbReference type="EMBL" id="CP052909">
    <property type="protein sequence ID" value="QNJ98735.1"/>
    <property type="molecule type" value="Genomic_DNA"/>
</dbReference>
<dbReference type="GO" id="GO:0015031">
    <property type="term" value="P:protein transport"/>
    <property type="evidence" value="ECO:0007669"/>
    <property type="project" value="UniProtKB-KW"/>
</dbReference>
<dbReference type="GO" id="GO:0022857">
    <property type="term" value="F:transmembrane transporter activity"/>
    <property type="evidence" value="ECO:0007669"/>
    <property type="project" value="InterPro"/>
</dbReference>
<evidence type="ECO:0000256" key="6">
    <source>
        <dbReference type="ARBA" id="ARBA00023136"/>
    </source>
</evidence>
<dbReference type="InterPro" id="IPR003400">
    <property type="entry name" value="ExbD"/>
</dbReference>
<reference evidence="9 10" key="1">
    <citation type="submission" date="2020-04" db="EMBL/GenBank/DDBJ databases">
        <title>Genome sequence of Altibacter aquimarinus strain ALE3EI.</title>
        <authorList>
            <person name="Oh H.-M."/>
            <person name="Jang D."/>
        </authorList>
    </citation>
    <scope>NUCLEOTIDE SEQUENCE [LARGE SCALE GENOMIC DNA]</scope>
    <source>
        <strain evidence="9 10">ALE3EI</strain>
    </source>
</reference>
<proteinExistence type="inferred from homology"/>
<evidence type="ECO:0000256" key="5">
    <source>
        <dbReference type="ARBA" id="ARBA00022989"/>
    </source>
</evidence>
<comment type="similarity">
    <text evidence="2 7">Belongs to the ExbD/TolR family.</text>
</comment>
<gene>
    <name evidence="9" type="ORF">ALE3EI_2190</name>
</gene>
<dbReference type="KEGG" id="alti:ALE3EI_2190"/>
<evidence type="ECO:0000256" key="7">
    <source>
        <dbReference type="RuleBase" id="RU003879"/>
    </source>
</evidence>
<dbReference type="Pfam" id="PF02472">
    <property type="entry name" value="ExbD"/>
    <property type="match status" value="1"/>
</dbReference>
<evidence type="ECO:0000256" key="4">
    <source>
        <dbReference type="ARBA" id="ARBA00022692"/>
    </source>
</evidence>
<dbReference type="Proteomes" id="UP000515514">
    <property type="component" value="Chromosome"/>
</dbReference>
<keyword evidence="6 8" id="KW-0472">Membrane</keyword>
<evidence type="ECO:0000256" key="3">
    <source>
        <dbReference type="ARBA" id="ARBA00022475"/>
    </source>
</evidence>